<evidence type="ECO:0000256" key="3">
    <source>
        <dbReference type="ARBA" id="ARBA00022475"/>
    </source>
</evidence>
<dbReference type="Pfam" id="PF00873">
    <property type="entry name" value="ACR_tran"/>
    <property type="match status" value="1"/>
</dbReference>
<feature type="transmembrane region" description="Helical" evidence="8">
    <location>
        <begin position="427"/>
        <end position="447"/>
    </location>
</feature>
<dbReference type="Gene3D" id="3.30.2090.10">
    <property type="entry name" value="Multidrug efflux transporter AcrB TolC docking domain, DN and DC subdomains"/>
    <property type="match status" value="2"/>
</dbReference>
<evidence type="ECO:0000256" key="1">
    <source>
        <dbReference type="ARBA" id="ARBA00004429"/>
    </source>
</evidence>
<dbReference type="AlphaFoldDB" id="A0A1H2J4R2"/>
<dbReference type="EMBL" id="JACAQR010000003">
    <property type="protein sequence ID" value="NWD40718.1"/>
    <property type="molecule type" value="Genomic_DNA"/>
</dbReference>
<dbReference type="Gene3D" id="3.30.70.1430">
    <property type="entry name" value="Multidrug efflux transporter AcrB pore domain"/>
    <property type="match status" value="2"/>
</dbReference>
<evidence type="ECO:0000256" key="6">
    <source>
        <dbReference type="ARBA" id="ARBA00022989"/>
    </source>
</evidence>
<feature type="transmembrane region" description="Helical" evidence="8">
    <location>
        <begin position="459"/>
        <end position="481"/>
    </location>
</feature>
<reference evidence="9 10" key="1">
    <citation type="submission" date="2020-04" db="EMBL/GenBank/DDBJ databases">
        <title>Molecular characterization of pseudomonads from Agaricus bisporus reveal novel blotch 2 pathogens in Western Europe.</title>
        <authorList>
            <person name="Taparia T."/>
            <person name="Krijger M."/>
            <person name="Haynes E."/>
            <person name="Elpinstone J.G."/>
            <person name="Noble R."/>
            <person name="Van Der Wolf J."/>
        </authorList>
    </citation>
    <scope>NUCLEOTIDE SEQUENCE [LARGE SCALE GENOMIC DNA]</scope>
    <source>
        <strain evidence="9 10">IPO3753</strain>
    </source>
</reference>
<organism evidence="9 10">
    <name type="scientific">Pseudomonas yamanorum</name>
    <dbReference type="NCBI Taxonomy" id="515393"/>
    <lineage>
        <taxon>Bacteria</taxon>
        <taxon>Pseudomonadati</taxon>
        <taxon>Pseudomonadota</taxon>
        <taxon>Gammaproteobacteria</taxon>
        <taxon>Pseudomonadales</taxon>
        <taxon>Pseudomonadaceae</taxon>
        <taxon>Pseudomonas</taxon>
    </lineage>
</organism>
<feature type="transmembrane region" description="Helical" evidence="8">
    <location>
        <begin position="385"/>
        <end position="406"/>
    </location>
</feature>
<feature type="transmembrane region" description="Helical" evidence="8">
    <location>
        <begin position="522"/>
        <end position="544"/>
    </location>
</feature>
<evidence type="ECO:0000313" key="9">
    <source>
        <dbReference type="EMBL" id="NWD40718.1"/>
    </source>
</evidence>
<feature type="transmembrane region" description="Helical" evidence="8">
    <location>
        <begin position="333"/>
        <end position="352"/>
    </location>
</feature>
<evidence type="ECO:0000256" key="7">
    <source>
        <dbReference type="ARBA" id="ARBA00023136"/>
    </source>
</evidence>
<gene>
    <name evidence="9" type="ORF">HX826_02510</name>
</gene>
<evidence type="ECO:0000256" key="5">
    <source>
        <dbReference type="ARBA" id="ARBA00022692"/>
    </source>
</evidence>
<name>A0A1H2J4R2_9PSED</name>
<evidence type="ECO:0000313" key="10">
    <source>
        <dbReference type="Proteomes" id="UP000546584"/>
    </source>
</evidence>
<dbReference type="SUPFAM" id="SSF82693">
    <property type="entry name" value="Multidrug efflux transporter AcrB pore domain, PN1, PN2, PC1 and PC2 subdomains"/>
    <property type="match status" value="4"/>
</dbReference>
<keyword evidence="5 8" id="KW-0812">Transmembrane</keyword>
<dbReference type="InterPro" id="IPR027463">
    <property type="entry name" value="AcrB_DN_DC_subdom"/>
</dbReference>
<feature type="transmembrane region" description="Helical" evidence="8">
    <location>
        <begin position="359"/>
        <end position="379"/>
    </location>
</feature>
<dbReference type="PANTHER" id="PTHR32063:SF14">
    <property type="entry name" value="BLL4319 PROTEIN"/>
    <property type="match status" value="1"/>
</dbReference>
<feature type="transmembrane region" description="Helical" evidence="8">
    <location>
        <begin position="846"/>
        <end position="865"/>
    </location>
</feature>
<dbReference type="InterPro" id="IPR001036">
    <property type="entry name" value="Acrflvin-R"/>
</dbReference>
<feature type="transmembrane region" description="Helical" evidence="8">
    <location>
        <begin position="902"/>
        <end position="923"/>
    </location>
</feature>
<keyword evidence="4" id="KW-0997">Cell inner membrane</keyword>
<feature type="transmembrane region" description="Helical" evidence="8">
    <location>
        <begin position="944"/>
        <end position="963"/>
    </location>
</feature>
<keyword evidence="7 8" id="KW-0472">Membrane</keyword>
<dbReference type="GeneID" id="93516974"/>
<comment type="caution">
    <text evidence="9">The sequence shown here is derived from an EMBL/GenBank/DDBJ whole genome shotgun (WGS) entry which is preliminary data.</text>
</comment>
<dbReference type="GO" id="GO:0042910">
    <property type="term" value="F:xenobiotic transmembrane transporter activity"/>
    <property type="evidence" value="ECO:0007669"/>
    <property type="project" value="TreeGrafter"/>
</dbReference>
<keyword evidence="6 8" id="KW-1133">Transmembrane helix</keyword>
<accession>A0A1H2J4R2</accession>
<dbReference type="PRINTS" id="PR00702">
    <property type="entry name" value="ACRIFLAVINRP"/>
</dbReference>
<dbReference type="PANTHER" id="PTHR32063">
    <property type="match status" value="1"/>
</dbReference>
<dbReference type="SUPFAM" id="SSF82714">
    <property type="entry name" value="Multidrug efflux transporter AcrB TolC docking domain, DN and DC subdomains"/>
    <property type="match status" value="2"/>
</dbReference>
<dbReference type="Proteomes" id="UP000546584">
    <property type="component" value="Unassembled WGS sequence"/>
</dbReference>
<protein>
    <submittedName>
        <fullName evidence="9">Efflux RND transporter permease subunit</fullName>
    </submittedName>
</protein>
<sequence length="1026" mass="110717">MKLTDTFIQRPVWAIVVSLFILILGLRSIFELPVNQWPRTENTVVTITTAYYGADASTVAGFITQPLESAIAQAQGIDYLSSTSITGVSTITATLRLNYDASKALTEINTQVNSVKNQLPAQSQEPVLTVAVGQTTDAMYLGFYSDTLATNNITDYLVRVVKPKLDSIQGVQTAEILGGRQFALRAWMDPDKLAAHNVTAQDVSTALANNNYLSAVGSTRGQTVTVDLTAGTDLHTVDEFKRLVIKQKGDALVYLEDVATVTLGAESYDSSVAFSGKRSVFIGIKTAPTANILTVADSVREAFPELQSQLPTGVRGEIVYDSTAFINTSIYEVVKTLVEAMIIVSVVIYLFLGSFRAVIVPLVAIPLSLVGTFFIMYLLGYSINLLTLLALVLAIGLVVDDAIIVVENVDRHIKEEGKGVLEAALVAARELGGPIVAMTVVLIAAYVPIGLRSGLTGALFKEFCFSLAGAVTVSAVVALTLSPMMTSRLFKTGQEEGRFARKLDQYFDWLRGRYHRVLSGGLNVWPVLVTFGFVLFLLVAASGMTAKSELSPTEDQGLVFMQIKGPPTASPQQMERIADQAFQIANKEPEYAQMFQLTGLPILNQGLGGVLLKNWGDRSRSQAELILELQQKWNQVPGATIAAFPLPSLPGAQGLPVQFVITTTDSVENLNEVAQAVVAEAQKQQLFYFSDMDLKLDKPQAKLVVDREKIAALGMTQADVGAALSAALGGNYVNYFSTAGRSYKVIPQVLQVDRLNPDQILDYYIRTPSGSMIQARTVAHIETSTQPESINHFQQLNSATLSGVSGVAQGELLAKLNTILTNVAPSGYTSDFSGESRQFMQESGGFFGLLMFSILIVYLALAFQFESFRDPVVILFSVPPALFGALAFITMGFASINVYTQVGLVTLLGLITKHGILIVQFANELQRAGHSKREAIEEAAGVRLRPILMTTAAMVLGVVPLVWASGAGAAGRHDMGLVIFAGLSIGTVLTLFMVPAMYMFIGSTHHQEVERPVPGQDEEPGVVTDR</sequence>
<dbReference type="Gene3D" id="3.30.70.1320">
    <property type="entry name" value="Multidrug efflux transporter AcrB pore domain like"/>
    <property type="match status" value="1"/>
</dbReference>
<evidence type="ECO:0000256" key="4">
    <source>
        <dbReference type="ARBA" id="ARBA00022519"/>
    </source>
</evidence>
<comment type="subcellular location">
    <subcellularLocation>
        <location evidence="1">Cell inner membrane</location>
        <topology evidence="1">Multi-pass membrane protein</topology>
    </subcellularLocation>
</comment>
<evidence type="ECO:0000256" key="8">
    <source>
        <dbReference type="SAM" id="Phobius"/>
    </source>
</evidence>
<feature type="transmembrane region" description="Helical" evidence="8">
    <location>
        <begin position="12"/>
        <end position="30"/>
    </location>
</feature>
<keyword evidence="2" id="KW-0813">Transport</keyword>
<dbReference type="GO" id="GO:0005886">
    <property type="term" value="C:plasma membrane"/>
    <property type="evidence" value="ECO:0007669"/>
    <property type="project" value="UniProtKB-SubCell"/>
</dbReference>
<dbReference type="Gene3D" id="1.20.1640.10">
    <property type="entry name" value="Multidrug efflux transporter AcrB transmembrane domain"/>
    <property type="match status" value="2"/>
</dbReference>
<dbReference type="Gene3D" id="3.30.70.1440">
    <property type="entry name" value="Multidrug efflux transporter AcrB pore domain"/>
    <property type="match status" value="1"/>
</dbReference>
<keyword evidence="3" id="KW-1003">Cell membrane</keyword>
<feature type="transmembrane region" description="Helical" evidence="8">
    <location>
        <begin position="872"/>
        <end position="896"/>
    </location>
</feature>
<dbReference type="RefSeq" id="WP_093209948.1">
    <property type="nucleotide sequence ID" value="NZ_JACAOW010000005.1"/>
</dbReference>
<feature type="transmembrane region" description="Helical" evidence="8">
    <location>
        <begin position="975"/>
        <end position="1001"/>
    </location>
</feature>
<proteinExistence type="predicted"/>
<dbReference type="FunFam" id="1.20.1640.10:FF:000001">
    <property type="entry name" value="Efflux pump membrane transporter"/>
    <property type="match status" value="1"/>
</dbReference>
<dbReference type="SUPFAM" id="SSF82866">
    <property type="entry name" value="Multidrug efflux transporter AcrB transmembrane domain"/>
    <property type="match status" value="2"/>
</dbReference>
<evidence type="ECO:0000256" key="2">
    <source>
        <dbReference type="ARBA" id="ARBA00022448"/>
    </source>
</evidence>